<dbReference type="Proteomes" id="UP001497700">
    <property type="component" value="Unassembled WGS sequence"/>
</dbReference>
<evidence type="ECO:0000313" key="1">
    <source>
        <dbReference type="EMBL" id="KAI4858990.1"/>
    </source>
</evidence>
<keyword evidence="2" id="KW-1185">Reference proteome</keyword>
<proteinExistence type="predicted"/>
<comment type="caution">
    <text evidence="1">The sequence shown here is derived from an EMBL/GenBank/DDBJ whole genome shotgun (WGS) entry which is preliminary data.</text>
</comment>
<dbReference type="EMBL" id="MU393666">
    <property type="protein sequence ID" value="KAI4858990.1"/>
    <property type="molecule type" value="Genomic_DNA"/>
</dbReference>
<name>A0ACB9YIY1_9PEZI</name>
<accession>A0ACB9YIY1</accession>
<organism evidence="1 2">
    <name type="scientific">Hypoxylon rubiginosum</name>
    <dbReference type="NCBI Taxonomy" id="110542"/>
    <lineage>
        <taxon>Eukaryota</taxon>
        <taxon>Fungi</taxon>
        <taxon>Dikarya</taxon>
        <taxon>Ascomycota</taxon>
        <taxon>Pezizomycotina</taxon>
        <taxon>Sordariomycetes</taxon>
        <taxon>Xylariomycetidae</taxon>
        <taxon>Xylariales</taxon>
        <taxon>Hypoxylaceae</taxon>
        <taxon>Hypoxylon</taxon>
    </lineage>
</organism>
<protein>
    <submittedName>
        <fullName evidence="1">Uncharacterized protein</fullName>
    </submittedName>
</protein>
<gene>
    <name evidence="1" type="ORF">F4820DRAFT_441099</name>
</gene>
<reference evidence="1 2" key="1">
    <citation type="journal article" date="2022" name="New Phytol.">
        <title>Ecological generalism drives hyperdiversity of secondary metabolite gene clusters in xylarialean endophytes.</title>
        <authorList>
            <person name="Franco M.E.E."/>
            <person name="Wisecaver J.H."/>
            <person name="Arnold A.E."/>
            <person name="Ju Y.M."/>
            <person name="Slot J.C."/>
            <person name="Ahrendt S."/>
            <person name="Moore L.P."/>
            <person name="Eastman K.E."/>
            <person name="Scott K."/>
            <person name="Konkel Z."/>
            <person name="Mondo S.J."/>
            <person name="Kuo A."/>
            <person name="Hayes R.D."/>
            <person name="Haridas S."/>
            <person name="Andreopoulos B."/>
            <person name="Riley R."/>
            <person name="LaButti K."/>
            <person name="Pangilinan J."/>
            <person name="Lipzen A."/>
            <person name="Amirebrahimi M."/>
            <person name="Yan J."/>
            <person name="Adam C."/>
            <person name="Keymanesh K."/>
            <person name="Ng V."/>
            <person name="Louie K."/>
            <person name="Northen T."/>
            <person name="Drula E."/>
            <person name="Henrissat B."/>
            <person name="Hsieh H.M."/>
            <person name="Youens-Clark K."/>
            <person name="Lutzoni F."/>
            <person name="Miadlikowska J."/>
            <person name="Eastwood D.C."/>
            <person name="Hamelin R.C."/>
            <person name="Grigoriev I.V."/>
            <person name="U'Ren J.M."/>
        </authorList>
    </citation>
    <scope>NUCLEOTIDE SEQUENCE [LARGE SCALE GENOMIC DNA]</scope>
    <source>
        <strain evidence="1 2">CBS 119005</strain>
    </source>
</reference>
<evidence type="ECO:0000313" key="2">
    <source>
        <dbReference type="Proteomes" id="UP001497700"/>
    </source>
</evidence>
<sequence>MGNPTDDGLKSTTDGHCTAPSNIAEVSGEAPPDYHAAIATSPSRLSTPYRPFPPVMHARYQWKLTGTFHLCSEDPDERLYAVAAHSGLKGDFPRVVLHNGPSDRDPLLAAACEERRVGLVDRYSPNSTIQLPPLAPAADPTEFVKEVMQARTVGESGMGYAFSIEVDHGGKLVREDFEWRKSKKGSNEEFKDGGFKLLRLSSRQHQESSHNSTASSSRDVATEDGYDVVALFKWNKTLTNMMHPFELRFVGAALSGSLGERWAVTAVITGLRLWWLHAGGRANRKTAAVGEGSG</sequence>